<dbReference type="Proteomes" id="UP000239322">
    <property type="component" value="Unassembled WGS sequence"/>
</dbReference>
<dbReference type="AlphaFoldDB" id="A0A2S9PUV3"/>
<sequence>MKRRAHVSTGPHGGNLTPMASRTSGKGSQGTAGTAKPRAGRTPAAAKKTAPAAPPPPARKSAARKPPAKKAPARKAVRKPAKAAPSPTGGVYRLVRACWLGLAHGVGAMFRGIGRGAKGLDPAHRKDGLALLLLGIALVVAAGTWANLRGPVGDLVEMLVTGAFGRLDLIAPLLVGAVAVRLILHPEKPEANGRIVIGLSALVVGVLGQVHIACGSPGRGEGADALANAGGLIGWAAAKPLVFLMSEVLAVPLLALLTVFGLLVVTATPVNAIPRRLRGLGERLGVIEPRYAPEAAPGADVYAEEWRDAPPPPPPRPALPP</sequence>
<feature type="non-terminal residue" evidence="3">
    <location>
        <position position="321"/>
    </location>
</feature>
<gene>
    <name evidence="3" type="ORF">C6N75_16650</name>
</gene>
<reference evidence="3 4" key="1">
    <citation type="submission" date="2018-03" db="EMBL/GenBank/DDBJ databases">
        <title>Novel Streptomyces sp. from soil.</title>
        <authorList>
            <person name="Tan G.Y.A."/>
            <person name="Lee Z.Y."/>
        </authorList>
    </citation>
    <scope>NUCLEOTIDE SEQUENCE [LARGE SCALE GENOMIC DNA]</scope>
    <source>
        <strain evidence="3 4">ST5x</strain>
    </source>
</reference>
<keyword evidence="2" id="KW-1133">Transmembrane helix</keyword>
<feature type="region of interest" description="Disordered" evidence="1">
    <location>
        <begin position="302"/>
        <end position="321"/>
    </location>
</feature>
<keyword evidence="2" id="KW-0812">Transmembrane</keyword>
<accession>A0A2S9PUV3</accession>
<comment type="caution">
    <text evidence="3">The sequence shown here is derived from an EMBL/GenBank/DDBJ whole genome shotgun (WGS) entry which is preliminary data.</text>
</comment>
<dbReference type="GO" id="GO:0051301">
    <property type="term" value="P:cell division"/>
    <property type="evidence" value="ECO:0007669"/>
    <property type="project" value="UniProtKB-KW"/>
</dbReference>
<keyword evidence="3" id="KW-0132">Cell division</keyword>
<keyword evidence="2" id="KW-0472">Membrane</keyword>
<proteinExistence type="predicted"/>
<feature type="transmembrane region" description="Helical" evidence="2">
    <location>
        <begin position="195"/>
        <end position="212"/>
    </location>
</feature>
<name>A0A2S9PUV3_9ACTN</name>
<evidence type="ECO:0000313" key="3">
    <source>
        <dbReference type="EMBL" id="PRH78117.1"/>
    </source>
</evidence>
<dbReference type="EMBL" id="PVLV01000242">
    <property type="protein sequence ID" value="PRH78117.1"/>
    <property type="molecule type" value="Genomic_DNA"/>
</dbReference>
<feature type="region of interest" description="Disordered" evidence="1">
    <location>
        <begin position="1"/>
        <end position="87"/>
    </location>
</feature>
<feature type="compositionally biased region" description="Low complexity" evidence="1">
    <location>
        <begin position="35"/>
        <end position="51"/>
    </location>
</feature>
<evidence type="ECO:0000313" key="4">
    <source>
        <dbReference type="Proteomes" id="UP000239322"/>
    </source>
</evidence>
<feature type="compositionally biased region" description="Basic residues" evidence="1">
    <location>
        <begin position="61"/>
        <end position="81"/>
    </location>
</feature>
<feature type="transmembrane region" description="Helical" evidence="2">
    <location>
        <begin position="158"/>
        <end position="183"/>
    </location>
</feature>
<evidence type="ECO:0000256" key="1">
    <source>
        <dbReference type="SAM" id="MobiDB-lite"/>
    </source>
</evidence>
<keyword evidence="3" id="KW-0131">Cell cycle</keyword>
<feature type="transmembrane region" description="Helical" evidence="2">
    <location>
        <begin position="128"/>
        <end position="146"/>
    </location>
</feature>
<feature type="transmembrane region" description="Helical" evidence="2">
    <location>
        <begin position="249"/>
        <end position="273"/>
    </location>
</feature>
<evidence type="ECO:0000256" key="2">
    <source>
        <dbReference type="SAM" id="Phobius"/>
    </source>
</evidence>
<keyword evidence="4" id="KW-1185">Reference proteome</keyword>
<feature type="compositionally biased region" description="Pro residues" evidence="1">
    <location>
        <begin position="309"/>
        <end position="321"/>
    </location>
</feature>
<protein>
    <submittedName>
        <fullName evidence="3">Cell division protein FtsK</fullName>
    </submittedName>
</protein>
<organism evidence="3 4">
    <name type="scientific">Streptomyces solincola</name>
    <dbReference type="NCBI Taxonomy" id="2100817"/>
    <lineage>
        <taxon>Bacteria</taxon>
        <taxon>Bacillati</taxon>
        <taxon>Actinomycetota</taxon>
        <taxon>Actinomycetes</taxon>
        <taxon>Kitasatosporales</taxon>
        <taxon>Streptomycetaceae</taxon>
        <taxon>Streptomyces</taxon>
    </lineage>
</organism>
<feature type="compositionally biased region" description="Polar residues" evidence="1">
    <location>
        <begin position="18"/>
        <end position="32"/>
    </location>
</feature>